<reference evidence="3 4" key="1">
    <citation type="submission" date="2018-10" db="EMBL/GenBank/DDBJ databases">
        <title>Paraburkholderia sp. 7MK8-2, isolated from soil.</title>
        <authorList>
            <person name="Gao Z.-H."/>
            <person name="Qiu L.-H."/>
        </authorList>
    </citation>
    <scope>NUCLEOTIDE SEQUENCE [LARGE SCALE GENOMIC DNA]</scope>
    <source>
        <strain evidence="3 4">7MK8-2</strain>
    </source>
</reference>
<keyword evidence="4" id="KW-1185">Reference proteome</keyword>
<dbReference type="Pfam" id="PF16747">
    <property type="entry name" value="Adhesin_E"/>
    <property type="match status" value="1"/>
</dbReference>
<name>A0A494XEK0_9BURK</name>
<keyword evidence="1" id="KW-0732">Signal</keyword>
<evidence type="ECO:0000313" key="4">
    <source>
        <dbReference type="Proteomes" id="UP000280434"/>
    </source>
</evidence>
<evidence type="ECO:0000313" key="3">
    <source>
        <dbReference type="EMBL" id="RKP49185.1"/>
    </source>
</evidence>
<evidence type="ECO:0000259" key="2">
    <source>
        <dbReference type="Pfam" id="PF16747"/>
    </source>
</evidence>
<organism evidence="3 4">
    <name type="scientific">Trinickia fusca</name>
    <dbReference type="NCBI Taxonomy" id="2419777"/>
    <lineage>
        <taxon>Bacteria</taxon>
        <taxon>Pseudomonadati</taxon>
        <taxon>Pseudomonadota</taxon>
        <taxon>Betaproteobacteria</taxon>
        <taxon>Burkholderiales</taxon>
        <taxon>Burkholderiaceae</taxon>
        <taxon>Trinickia</taxon>
    </lineage>
</organism>
<feature type="domain" description="Surface-adhesin protein E-like" evidence="2">
    <location>
        <begin position="25"/>
        <end position="130"/>
    </location>
</feature>
<comment type="caution">
    <text evidence="3">The sequence shown here is derived from an EMBL/GenBank/DDBJ whole genome shotgun (WGS) entry which is preliminary data.</text>
</comment>
<proteinExistence type="predicted"/>
<dbReference type="Proteomes" id="UP000280434">
    <property type="component" value="Unassembled WGS sequence"/>
</dbReference>
<feature type="chain" id="PRO_5019721809" description="Surface-adhesin protein E-like domain-containing protein" evidence="1">
    <location>
        <begin position="23"/>
        <end position="130"/>
    </location>
</feature>
<accession>A0A494XEK0</accession>
<dbReference type="RefSeq" id="WP_121277574.1">
    <property type="nucleotide sequence ID" value="NZ_RBZV01000003.1"/>
</dbReference>
<dbReference type="InterPro" id="IPR031939">
    <property type="entry name" value="Adhesin_E-like"/>
</dbReference>
<gene>
    <name evidence="3" type="ORF">D7S89_10350</name>
</gene>
<dbReference type="OrthoDB" id="9096246at2"/>
<dbReference type="AlphaFoldDB" id="A0A494XEK0"/>
<dbReference type="EMBL" id="RBZV01000003">
    <property type="protein sequence ID" value="RKP49185.1"/>
    <property type="molecule type" value="Genomic_DNA"/>
</dbReference>
<protein>
    <recommendedName>
        <fullName evidence="2">Surface-adhesin protein E-like domain-containing protein</fullName>
    </recommendedName>
</protein>
<sequence length="130" mass="14316">MKLLRRLLIVTLPFTAMAYAQATQWTNLAAESDLAYAVDVDSITTDSEGYVEYLAKTTWKTPATLPGATAPVAVSLTRYQMDCRKKRWRIVDTHYLAPEGAAAGSLRANDSRWTAIGPGTVVDAMFRKVC</sequence>
<feature type="signal peptide" evidence="1">
    <location>
        <begin position="1"/>
        <end position="22"/>
    </location>
</feature>
<evidence type="ECO:0000256" key="1">
    <source>
        <dbReference type="SAM" id="SignalP"/>
    </source>
</evidence>